<dbReference type="PANTHER" id="PTHR46396">
    <property type="entry name" value="PROTEIN O-LINKED-MANNOSE BETA-1,2-N-ACETYLGLUCOSAMINYLTRANSFERASE 1"/>
    <property type="match status" value="1"/>
</dbReference>
<keyword evidence="7 13" id="KW-0479">Metal-binding</keyword>
<comment type="subcellular location">
    <subcellularLocation>
        <location evidence="1 13">Golgi apparatus membrane</location>
        <topology evidence="1 13">Single-pass type II membrane protein</topology>
    </subcellularLocation>
</comment>
<evidence type="ECO:0000256" key="1">
    <source>
        <dbReference type="ARBA" id="ARBA00004323"/>
    </source>
</evidence>
<dbReference type="Gene3D" id="3.90.550.10">
    <property type="entry name" value="Spore Coat Polysaccharide Biosynthesis Protein SpsA, Chain A"/>
    <property type="match status" value="1"/>
</dbReference>
<dbReference type="Pfam" id="PF03071">
    <property type="entry name" value="GNT-I"/>
    <property type="match status" value="1"/>
</dbReference>
<evidence type="ECO:0000256" key="8">
    <source>
        <dbReference type="ARBA" id="ARBA00022968"/>
    </source>
</evidence>
<dbReference type="AlphaFoldDB" id="A0A9D4BC95"/>
<dbReference type="InterPro" id="IPR004139">
    <property type="entry name" value="Glyco_trans_13"/>
</dbReference>
<dbReference type="EC" id="2.4.1.101" evidence="13"/>
<evidence type="ECO:0000256" key="6">
    <source>
        <dbReference type="ARBA" id="ARBA00022692"/>
    </source>
</evidence>
<dbReference type="EMBL" id="JAIWYP010000016">
    <property type="protein sequence ID" value="KAH3697236.1"/>
    <property type="molecule type" value="Genomic_DNA"/>
</dbReference>
<dbReference type="GO" id="GO:0016266">
    <property type="term" value="P:protein O-linked glycosylation via N-acetyl-galactosamine"/>
    <property type="evidence" value="ECO:0007669"/>
    <property type="project" value="TreeGrafter"/>
</dbReference>
<dbReference type="GO" id="GO:0003827">
    <property type="term" value="F:alpha-1,3-mannosylglycoprotein 2-beta-N-acetylglucosaminyltransferase activity"/>
    <property type="evidence" value="ECO:0007669"/>
    <property type="project" value="UniProtKB-UniRule"/>
</dbReference>
<evidence type="ECO:0000256" key="11">
    <source>
        <dbReference type="ARBA" id="ARBA00023136"/>
    </source>
</evidence>
<comment type="catalytic activity">
    <reaction evidence="13">
        <text>N(4)-(alpha-D-Man-(1-&gt;3)-[alpha-D-Man-(1-&gt;3)-[alpha-D-Man-(1-&gt;6)]-alpha-D-Man-(1-&gt;6)]-beta-D-Man-(1-&gt;4)-beta-D-GlcNAc-(1-&gt;4)-beta-D-GlcNAc)-L-asparaginyl-[protein] (N-glucan mannose isomer 5A1,2) + UDP-N-acetyl-alpha-D-glucosamine = N(4)-{beta-D-GlcNAc-(1-&gt;2)-alpha-D-Man-(1-&gt;3)-[alpha-D-Man-(1-&gt;3)-[alpha-D-Man-(1-&gt;6)]-alpha-D-Man-(1-&gt;6)]-beta-D-Man-(1-&gt;4)-beta-D-GlcNAc-(1-&gt;4)-beta-D-GlcNAc}-L-asparaginyl-[protein] + UDP + H(+)</text>
        <dbReference type="Rhea" id="RHEA:11456"/>
        <dbReference type="Rhea" id="RHEA-COMP:14367"/>
        <dbReference type="Rhea" id="RHEA-COMP:14368"/>
        <dbReference type="ChEBI" id="CHEBI:15378"/>
        <dbReference type="ChEBI" id="CHEBI:57705"/>
        <dbReference type="ChEBI" id="CHEBI:58223"/>
        <dbReference type="ChEBI" id="CHEBI:59087"/>
        <dbReference type="ChEBI" id="CHEBI:60625"/>
        <dbReference type="EC" id="2.4.1.101"/>
    </reaction>
</comment>
<keyword evidence="10 13" id="KW-0333">Golgi apparatus</keyword>
<proteinExistence type="inferred from homology"/>
<dbReference type="PANTHER" id="PTHR46396:SF1">
    <property type="entry name" value="PROTEIN O-LINKED-MANNOSE BETA-1,2-N-ACETYLGLUCOSAMINYLTRANSFERASE 1"/>
    <property type="match status" value="1"/>
</dbReference>
<feature type="non-terminal residue" evidence="15">
    <location>
        <position position="1"/>
    </location>
</feature>
<name>A0A9D4BC95_DREPO</name>
<gene>
    <name evidence="15" type="ORF">DPMN_084728</name>
</gene>
<evidence type="ECO:0000256" key="7">
    <source>
        <dbReference type="ARBA" id="ARBA00022723"/>
    </source>
</evidence>
<dbReference type="Proteomes" id="UP000828390">
    <property type="component" value="Unassembled WGS sequence"/>
</dbReference>
<comment type="cofactor">
    <cofactor evidence="13">
        <name>Mn(2+)</name>
        <dbReference type="ChEBI" id="CHEBI:29035"/>
    </cofactor>
    <text evidence="13">The cofactor is mostly bound to the substrate.</text>
</comment>
<evidence type="ECO:0000256" key="5">
    <source>
        <dbReference type="ARBA" id="ARBA00022679"/>
    </source>
</evidence>
<organism evidence="15 16">
    <name type="scientific">Dreissena polymorpha</name>
    <name type="common">Zebra mussel</name>
    <name type="synonym">Mytilus polymorpha</name>
    <dbReference type="NCBI Taxonomy" id="45954"/>
    <lineage>
        <taxon>Eukaryota</taxon>
        <taxon>Metazoa</taxon>
        <taxon>Spiralia</taxon>
        <taxon>Lophotrochozoa</taxon>
        <taxon>Mollusca</taxon>
        <taxon>Bivalvia</taxon>
        <taxon>Autobranchia</taxon>
        <taxon>Heteroconchia</taxon>
        <taxon>Euheterodonta</taxon>
        <taxon>Imparidentia</taxon>
        <taxon>Neoheterodontei</taxon>
        <taxon>Myida</taxon>
        <taxon>Dreissenoidea</taxon>
        <taxon>Dreissenidae</taxon>
        <taxon>Dreissena</taxon>
    </lineage>
</organism>
<dbReference type="FunFam" id="3.90.550.10:FF:000252">
    <property type="entry name" value="Protein O-linked-mannose beta-1,2-N-acetylglucosaminyltransferase 1"/>
    <property type="match status" value="1"/>
</dbReference>
<dbReference type="PROSITE" id="PS52031">
    <property type="entry name" value="GG_LECTIN"/>
    <property type="match status" value="1"/>
</dbReference>
<evidence type="ECO:0000256" key="13">
    <source>
        <dbReference type="RuleBase" id="RU368119"/>
    </source>
</evidence>
<evidence type="ECO:0000313" key="15">
    <source>
        <dbReference type="EMBL" id="KAH3697236.1"/>
    </source>
</evidence>
<reference evidence="15" key="1">
    <citation type="journal article" date="2019" name="bioRxiv">
        <title>The Genome of the Zebra Mussel, Dreissena polymorpha: A Resource for Invasive Species Research.</title>
        <authorList>
            <person name="McCartney M.A."/>
            <person name="Auch B."/>
            <person name="Kono T."/>
            <person name="Mallez S."/>
            <person name="Zhang Y."/>
            <person name="Obille A."/>
            <person name="Becker A."/>
            <person name="Abrahante J.E."/>
            <person name="Garbe J."/>
            <person name="Badalamenti J.P."/>
            <person name="Herman A."/>
            <person name="Mangelson H."/>
            <person name="Liachko I."/>
            <person name="Sullivan S."/>
            <person name="Sone E.D."/>
            <person name="Koren S."/>
            <person name="Silverstein K.A.T."/>
            <person name="Beckman K.B."/>
            <person name="Gohl D.M."/>
        </authorList>
    </citation>
    <scope>NUCLEOTIDE SEQUENCE</scope>
    <source>
        <strain evidence="15">Duluth1</strain>
        <tissue evidence="15">Whole animal</tissue>
    </source>
</reference>
<dbReference type="InterPro" id="IPR029044">
    <property type="entry name" value="Nucleotide-diphossugar_trans"/>
</dbReference>
<keyword evidence="11 13" id="KW-0472">Membrane</keyword>
<evidence type="ECO:0000259" key="14">
    <source>
        <dbReference type="Pfam" id="PF15711"/>
    </source>
</evidence>
<evidence type="ECO:0000256" key="2">
    <source>
        <dbReference type="ARBA" id="ARBA00004922"/>
    </source>
</evidence>
<evidence type="ECO:0000256" key="3">
    <source>
        <dbReference type="ARBA" id="ARBA00006492"/>
    </source>
</evidence>
<comment type="function">
    <text evidence="13">Initiates complex N-linked carbohydrate formation. Essential for the conversion of high-mannose to hybrid and complex N-glycans.</text>
</comment>
<evidence type="ECO:0000313" key="16">
    <source>
        <dbReference type="Proteomes" id="UP000828390"/>
    </source>
</evidence>
<comment type="caution">
    <text evidence="15">The sequence shown here is derived from an EMBL/GenBank/DDBJ whole genome shotgun (WGS) entry which is preliminary data.</text>
</comment>
<feature type="domain" description="ILEI/PANDER" evidence="14">
    <location>
        <begin position="137"/>
        <end position="222"/>
    </location>
</feature>
<evidence type="ECO:0000256" key="12">
    <source>
        <dbReference type="ARBA" id="ARBA00023211"/>
    </source>
</evidence>
<keyword evidence="4 13" id="KW-0328">Glycosyltransferase</keyword>
<evidence type="ECO:0000256" key="4">
    <source>
        <dbReference type="ARBA" id="ARBA00022676"/>
    </source>
</evidence>
<keyword evidence="8 13" id="KW-0735">Signal-anchor</keyword>
<dbReference type="InterPro" id="IPR052463">
    <property type="entry name" value="O-linked_mannose_GnT"/>
</dbReference>
<accession>A0A9D4BC95</accession>
<dbReference type="GO" id="GO:0047223">
    <property type="term" value="F:beta-1,3-galactosyl-O-glycosyl-glycoprotein beta-1,3-N-acetylglucosaminyltransferase activity"/>
    <property type="evidence" value="ECO:0007669"/>
    <property type="project" value="TreeGrafter"/>
</dbReference>
<dbReference type="InterPro" id="IPR039477">
    <property type="entry name" value="ILEI/PANDER_dom"/>
</dbReference>
<comment type="pathway">
    <text evidence="2 13">Protein modification; protein glycosylation.</text>
</comment>
<keyword evidence="12 13" id="KW-0464">Manganese</keyword>
<dbReference type="GO" id="GO:0030145">
    <property type="term" value="F:manganese ion binding"/>
    <property type="evidence" value="ECO:0007669"/>
    <property type="project" value="UniProtKB-UniRule"/>
</dbReference>
<dbReference type="SUPFAM" id="SSF53448">
    <property type="entry name" value="Nucleotide-diphospho-sugar transferases"/>
    <property type="match status" value="1"/>
</dbReference>
<reference evidence="15" key="2">
    <citation type="submission" date="2020-11" db="EMBL/GenBank/DDBJ databases">
        <authorList>
            <person name="McCartney M.A."/>
            <person name="Auch B."/>
            <person name="Kono T."/>
            <person name="Mallez S."/>
            <person name="Becker A."/>
            <person name="Gohl D.M."/>
            <person name="Silverstein K.A.T."/>
            <person name="Koren S."/>
            <person name="Bechman K.B."/>
            <person name="Herman A."/>
            <person name="Abrahante J.E."/>
            <person name="Garbe J."/>
        </authorList>
    </citation>
    <scope>NUCLEOTIDE SEQUENCE</scope>
    <source>
        <strain evidence="15">Duluth1</strain>
        <tissue evidence="15">Whole animal</tissue>
    </source>
</reference>
<keyword evidence="16" id="KW-1185">Reference proteome</keyword>
<dbReference type="GO" id="GO:0000139">
    <property type="term" value="C:Golgi membrane"/>
    <property type="evidence" value="ECO:0007669"/>
    <property type="project" value="UniProtKB-SubCell"/>
</dbReference>
<keyword evidence="6 13" id="KW-0812">Transmembrane</keyword>
<comment type="similarity">
    <text evidence="3 13">Belongs to the glycosyltransferase 13 family.</text>
</comment>
<dbReference type="Pfam" id="PF15711">
    <property type="entry name" value="ILEI"/>
    <property type="match status" value="1"/>
</dbReference>
<keyword evidence="5" id="KW-0808">Transferase</keyword>
<keyword evidence="9 13" id="KW-1133">Transmembrane helix</keyword>
<sequence length="617" mass="71190">MALNQDVRMPKLVNICSRCVPHVSCHRTRMVYLRKFLSRKHFMKICKALLLSTLVVSLIVNISFVMDTDGVFGSLQLPRGSESKDKNVQQSLHSYHGNPTPSLVRTVKVEVVSSKQLVAVKVDDTSIHTSDGLDIDRGIHIVVLNQVNMNVMAVRVFDTYQKQEDENMINFLADVTPGRILIFAIKDEGTFNLQEKSRSFLADMGSEFAPILHWRDMWAFVCIHKGKRLGEAFKESEDLSVWAEPAYLSVNVTLTTAIDAKCPWPATAENERRRVFCNKYEGYGSICRCDRPDPIHFNVTPLANGGILDVPVTVIASNRPAYLYRMLRRLLVTPGVPVNKISVFIDGYHDEPLAVTRLLNVRGVQHAPLSQKNARISQHYKFSLTETFNTFPDAQHIIILEEDLDVSPDFFLYFQQTMPLLVKDPTLYCVSAWNDQGYEHSCQDERLLYRIETMPGLGWMLKRSLFMDELLPQWPSADKLWDWDMWMRNNGIRKSRECIIPDVSRTYHFGAKGLNVNPHFQESYFSKHKLQSKPDVKLKDVDKITSENYEVLVRDLIKSAKVLDHSKNPCDEHFIPDYNDETFVLYIKMKTPQDYETWKQLARCYKLWDLDVRGFHK</sequence>
<protein>
    <recommendedName>
        <fullName evidence="13">Alpha-1,3-mannosyl-glycoprotein 2-beta-N-acetylglucosaminyltransferase</fullName>
        <shortName evidence="13">GNT-I</shortName>
        <shortName evidence="13">GlcNAc-T I</shortName>
        <ecNumber evidence="13">2.4.1.101</ecNumber>
    </recommendedName>
    <alternativeName>
        <fullName evidence="13">N-glycosyl-oligosaccharide-glycoprotein N-acetylglucosaminyltransferase I</fullName>
    </alternativeName>
</protein>
<evidence type="ECO:0000256" key="10">
    <source>
        <dbReference type="ARBA" id="ARBA00023034"/>
    </source>
</evidence>
<evidence type="ECO:0000256" key="9">
    <source>
        <dbReference type="ARBA" id="ARBA00022989"/>
    </source>
</evidence>
<feature type="transmembrane region" description="Helical" evidence="13">
    <location>
        <begin position="45"/>
        <end position="66"/>
    </location>
</feature>